<dbReference type="Pfam" id="PF11264">
    <property type="entry name" value="ThylakoidFormat"/>
    <property type="match status" value="1"/>
</dbReference>
<organism evidence="4">
    <name type="scientific">Chromera velia CCMP2878</name>
    <dbReference type="NCBI Taxonomy" id="1169474"/>
    <lineage>
        <taxon>Eukaryota</taxon>
        <taxon>Sar</taxon>
        <taxon>Alveolata</taxon>
        <taxon>Colpodellida</taxon>
        <taxon>Chromeraceae</taxon>
        <taxon>Chromera</taxon>
    </lineage>
</organism>
<proteinExistence type="predicted"/>
<dbReference type="PANTHER" id="PTHR34793:SF1">
    <property type="entry name" value="PROTEIN THYLAKOID FORMATION 1, CHLOROPLASTIC"/>
    <property type="match status" value="1"/>
</dbReference>
<keyword evidence="1 2" id="KW-0175">Coiled coil</keyword>
<feature type="coiled-coil region" evidence="2">
    <location>
        <begin position="289"/>
        <end position="323"/>
    </location>
</feature>
<evidence type="ECO:0000256" key="1">
    <source>
        <dbReference type="ARBA" id="ARBA00023054"/>
    </source>
</evidence>
<keyword evidence="3" id="KW-0732">Signal</keyword>
<dbReference type="InterPro" id="IPR017499">
    <property type="entry name" value="Thf1"/>
</dbReference>
<evidence type="ECO:0000313" key="4">
    <source>
        <dbReference type="EMBL" id="CEM53210.1"/>
    </source>
</evidence>
<dbReference type="VEuPathDB" id="CryptoDB:Cvel_11793"/>
<name>A0A0G4I7X3_9ALVE</name>
<feature type="chain" id="PRO_5005192241" evidence="3">
    <location>
        <begin position="23"/>
        <end position="324"/>
    </location>
</feature>
<sequence>MAGRLLSSLLPAACVLFEGSHAFTFSASELVTSLRPSRRASLRGSPSRSVVLYMTDKNEYVPTGLEKEVDFKVIKERLANKQLPPARTLSQTIDAFTNAFGPEIPIIEPFQAVIQEILAGAHFAVSDARFEYDLIFGTGFYGAFVKAMTGYPYGDEEIARIWQSMAKAVSLDPQKVIKDHNTAIEWIGGKPEKDILLAWEAASAGKASAGSMEETAVMIKTNPCWQYSRLWGAGLYLLMEKAGVDPDQKSITKWMNALDANYKIGGPRKCFMDYTQWKAAIARLEDAMKLFKEAEIRKKKELAARLEAQARELEKKEREIAASS</sequence>
<reference evidence="4" key="1">
    <citation type="submission" date="2014-11" db="EMBL/GenBank/DDBJ databases">
        <authorList>
            <person name="Otto D Thomas"/>
            <person name="Naeem Raeece"/>
        </authorList>
    </citation>
    <scope>NUCLEOTIDE SEQUENCE</scope>
</reference>
<accession>A0A0G4I7X3</accession>
<dbReference type="GO" id="GO:0010207">
    <property type="term" value="P:photosystem II assembly"/>
    <property type="evidence" value="ECO:0007669"/>
    <property type="project" value="InterPro"/>
</dbReference>
<dbReference type="AlphaFoldDB" id="A0A0G4I7X3"/>
<dbReference type="EMBL" id="CDMZ01005558">
    <property type="protein sequence ID" value="CEM53210.1"/>
    <property type="molecule type" value="Genomic_DNA"/>
</dbReference>
<feature type="signal peptide" evidence="3">
    <location>
        <begin position="1"/>
        <end position="22"/>
    </location>
</feature>
<evidence type="ECO:0000256" key="2">
    <source>
        <dbReference type="SAM" id="Coils"/>
    </source>
</evidence>
<evidence type="ECO:0000256" key="3">
    <source>
        <dbReference type="SAM" id="SignalP"/>
    </source>
</evidence>
<gene>
    <name evidence="4" type="ORF">Cvel_11793</name>
</gene>
<dbReference type="PANTHER" id="PTHR34793">
    <property type="entry name" value="PROTEIN THYLAKOID FORMATION 1, CHLOROPLASTIC"/>
    <property type="match status" value="1"/>
</dbReference>
<protein>
    <submittedName>
        <fullName evidence="4">Uncharacterized protein</fullName>
    </submittedName>
</protein>